<dbReference type="FunFam" id="3.20.20.140:FF:000005">
    <property type="entry name" value="TatD family hydrolase"/>
    <property type="match status" value="1"/>
</dbReference>
<dbReference type="RefSeq" id="WP_180849233.1">
    <property type="nucleotide sequence ID" value="NZ_CP047418.1"/>
</dbReference>
<accession>A0A7H9EJ52</accession>
<protein>
    <submittedName>
        <fullName evidence="4">YchF/TatD family DNA exonuclease</fullName>
    </submittedName>
</protein>
<evidence type="ECO:0000256" key="1">
    <source>
        <dbReference type="ARBA" id="ARBA00022723"/>
    </source>
</evidence>
<dbReference type="AlphaFoldDB" id="A0A7H9EJ52"/>
<dbReference type="KEGG" id="lsw:GTO87_01180"/>
<sequence>MQIFDAHTHINAPQFKDDIPDVITRAHALDVTAMLVLADSPASNARLRELLALDDHIYGALGCHPETALDYGPEWEELLLTTMQNPRYKAVGEIGLDYYHDAPHDVQKRIFIRQLELAQELHRPVVIHTRDALADTYDIMQAIQPQDGVIMHSFNGDAHWAEKFLACGYYLSFSGVVTFANAPEVREAALITPADRLLVETDAPYLAPIPMRGAMNEPGFTRYTLEFLAQIRGTTATTLAAQTFANTKRILKINE</sequence>
<dbReference type="InterPro" id="IPR018228">
    <property type="entry name" value="DNase_TatD-rel_CS"/>
</dbReference>
<dbReference type="PANTHER" id="PTHR46124">
    <property type="entry name" value="D-AMINOACYL-TRNA DEACYLASE"/>
    <property type="match status" value="1"/>
</dbReference>
<feature type="binding site" evidence="3">
    <location>
        <position position="93"/>
    </location>
    <ligand>
        <name>a divalent metal cation</name>
        <dbReference type="ChEBI" id="CHEBI:60240"/>
        <label>1</label>
    </ligand>
</feature>
<dbReference type="Pfam" id="PF01026">
    <property type="entry name" value="TatD_DNase"/>
    <property type="match status" value="1"/>
</dbReference>
<keyword evidence="2" id="KW-0378">Hydrolase</keyword>
<keyword evidence="4" id="KW-0269">Exonuclease</keyword>
<feature type="binding site" evidence="3">
    <location>
        <position position="152"/>
    </location>
    <ligand>
        <name>a divalent metal cation</name>
        <dbReference type="ChEBI" id="CHEBI:60240"/>
        <label>2</label>
    </ligand>
</feature>
<evidence type="ECO:0000256" key="3">
    <source>
        <dbReference type="PIRSR" id="PIRSR005902-1"/>
    </source>
</evidence>
<reference evidence="4 5" key="1">
    <citation type="submission" date="2020-01" db="EMBL/GenBank/DDBJ databases">
        <title>Complete and circular genome sequences of six lactobacillus isolates from horses.</title>
        <authorList>
            <person name="Hassan H.M."/>
        </authorList>
    </citation>
    <scope>NUCLEOTIDE SEQUENCE [LARGE SCALE GENOMIC DNA]</scope>
    <source>
        <strain evidence="4 5">1A</strain>
    </source>
</reference>
<dbReference type="GO" id="GO:0004527">
    <property type="term" value="F:exonuclease activity"/>
    <property type="evidence" value="ECO:0007669"/>
    <property type="project" value="UniProtKB-KW"/>
</dbReference>
<dbReference type="CDD" id="cd01310">
    <property type="entry name" value="TatD_DNAse"/>
    <property type="match status" value="1"/>
</dbReference>
<dbReference type="GO" id="GO:0046872">
    <property type="term" value="F:metal ion binding"/>
    <property type="evidence" value="ECO:0007669"/>
    <property type="project" value="UniProtKB-KW"/>
</dbReference>
<dbReference type="PANTHER" id="PTHR46124:SF2">
    <property type="entry name" value="D-AMINOACYL-TRNA DEACYLASE"/>
    <property type="match status" value="1"/>
</dbReference>
<feature type="binding site" evidence="3">
    <location>
        <position position="9"/>
    </location>
    <ligand>
        <name>a divalent metal cation</name>
        <dbReference type="ChEBI" id="CHEBI:60240"/>
        <label>1</label>
    </ligand>
</feature>
<dbReference type="PROSITE" id="PS01091">
    <property type="entry name" value="TATD_3"/>
    <property type="match status" value="1"/>
</dbReference>
<proteinExistence type="predicted"/>
<dbReference type="Gene3D" id="3.20.20.140">
    <property type="entry name" value="Metal-dependent hydrolases"/>
    <property type="match status" value="1"/>
</dbReference>
<dbReference type="InterPro" id="IPR015991">
    <property type="entry name" value="TatD/YcfH-like"/>
</dbReference>
<keyword evidence="4" id="KW-0540">Nuclease</keyword>
<dbReference type="PROSITE" id="PS01137">
    <property type="entry name" value="TATD_1"/>
    <property type="match status" value="1"/>
</dbReference>
<evidence type="ECO:0000313" key="4">
    <source>
        <dbReference type="EMBL" id="QLL77357.1"/>
    </source>
</evidence>
<dbReference type="InterPro" id="IPR001130">
    <property type="entry name" value="TatD-like"/>
</dbReference>
<keyword evidence="1 3" id="KW-0479">Metal-binding</keyword>
<dbReference type="InterPro" id="IPR032466">
    <property type="entry name" value="Metal_Hydrolase"/>
</dbReference>
<name>A0A7H9EJ52_9LACO</name>
<feature type="binding site" evidence="3">
    <location>
        <position position="128"/>
    </location>
    <ligand>
        <name>a divalent metal cation</name>
        <dbReference type="ChEBI" id="CHEBI:60240"/>
        <label>2</label>
    </ligand>
</feature>
<dbReference type="PIRSF" id="PIRSF005902">
    <property type="entry name" value="DNase_TatD"/>
    <property type="match status" value="1"/>
</dbReference>
<dbReference type="EMBL" id="CP047418">
    <property type="protein sequence ID" value="QLL77357.1"/>
    <property type="molecule type" value="Genomic_DNA"/>
</dbReference>
<gene>
    <name evidence="4" type="ORF">GTO87_01180</name>
</gene>
<dbReference type="GO" id="GO:0004536">
    <property type="term" value="F:DNA nuclease activity"/>
    <property type="evidence" value="ECO:0007669"/>
    <property type="project" value="InterPro"/>
</dbReference>
<dbReference type="Proteomes" id="UP000510886">
    <property type="component" value="Chromosome"/>
</dbReference>
<evidence type="ECO:0000256" key="2">
    <source>
        <dbReference type="ARBA" id="ARBA00022801"/>
    </source>
</evidence>
<dbReference type="GO" id="GO:0005829">
    <property type="term" value="C:cytosol"/>
    <property type="evidence" value="ECO:0007669"/>
    <property type="project" value="TreeGrafter"/>
</dbReference>
<feature type="binding site" evidence="3">
    <location>
        <position position="7"/>
    </location>
    <ligand>
        <name>a divalent metal cation</name>
        <dbReference type="ChEBI" id="CHEBI:60240"/>
        <label>1</label>
    </ligand>
</feature>
<dbReference type="SUPFAM" id="SSF51556">
    <property type="entry name" value="Metallo-dependent hydrolases"/>
    <property type="match status" value="1"/>
</dbReference>
<organism evidence="4 5">
    <name type="scientific">Ligilactobacillus saerimneri</name>
    <dbReference type="NCBI Taxonomy" id="228229"/>
    <lineage>
        <taxon>Bacteria</taxon>
        <taxon>Bacillati</taxon>
        <taxon>Bacillota</taxon>
        <taxon>Bacilli</taxon>
        <taxon>Lactobacillales</taxon>
        <taxon>Lactobacillaceae</taxon>
        <taxon>Ligilactobacillus</taxon>
    </lineage>
</organism>
<evidence type="ECO:0000313" key="5">
    <source>
        <dbReference type="Proteomes" id="UP000510886"/>
    </source>
</evidence>
<feature type="binding site" evidence="3">
    <location>
        <position position="202"/>
    </location>
    <ligand>
        <name>a divalent metal cation</name>
        <dbReference type="ChEBI" id="CHEBI:60240"/>
        <label>1</label>
    </ligand>
</feature>
<dbReference type="NCBIfam" id="TIGR00010">
    <property type="entry name" value="YchF/TatD family DNA exonuclease"/>
    <property type="match status" value="1"/>
</dbReference>